<dbReference type="Proteomes" id="UP001139384">
    <property type="component" value="Unassembled WGS sequence"/>
</dbReference>
<accession>A0A9X1PYU5</accession>
<dbReference type="Pfam" id="PF19680">
    <property type="entry name" value="DUF6182"/>
    <property type="match status" value="1"/>
</dbReference>
<reference evidence="2" key="1">
    <citation type="submission" date="2022-01" db="EMBL/GenBank/DDBJ databases">
        <title>Draft Genome Sequences of Seven Type Strains of the Genus Streptomyces.</title>
        <authorList>
            <person name="Aziz S."/>
            <person name="Coretto E."/>
            <person name="Chronakova A."/>
            <person name="Sproer C."/>
            <person name="Huber K."/>
            <person name="Nouioui I."/>
            <person name="Gross H."/>
        </authorList>
    </citation>
    <scope>NUCLEOTIDE SEQUENCE</scope>
    <source>
        <strain evidence="2">DSM 103493</strain>
    </source>
</reference>
<proteinExistence type="predicted"/>
<gene>
    <name evidence="2" type="ORF">L0P92_15500</name>
</gene>
<protein>
    <submittedName>
        <fullName evidence="2">DUF6182 family protein</fullName>
    </submittedName>
</protein>
<evidence type="ECO:0000313" key="2">
    <source>
        <dbReference type="EMBL" id="MCF1594965.1"/>
    </source>
</evidence>
<evidence type="ECO:0000313" key="3">
    <source>
        <dbReference type="Proteomes" id="UP001139384"/>
    </source>
</evidence>
<dbReference type="RefSeq" id="WP_234763285.1">
    <property type="nucleotide sequence ID" value="NZ_JAKEIP010000051.1"/>
</dbReference>
<feature type="region of interest" description="Disordered" evidence="1">
    <location>
        <begin position="216"/>
        <end position="241"/>
    </location>
</feature>
<dbReference type="InterPro" id="IPR045754">
    <property type="entry name" value="DUF6182"/>
</dbReference>
<evidence type="ECO:0000256" key="1">
    <source>
        <dbReference type="SAM" id="MobiDB-lite"/>
    </source>
</evidence>
<feature type="compositionally biased region" description="Polar residues" evidence="1">
    <location>
        <begin position="232"/>
        <end position="241"/>
    </location>
</feature>
<sequence length="241" mass="25187">MSGTPTVEPTDTELLTAAAQARARAVGDGLGDRAVQRGLTVAVAVADLDVAAFISGAAAFALATPADLADGWYRTFTRTVYLAGRPDSVAARHPHRYATADGDLAWYGPQPRGELRPLSRLLRAFRGPGLIDVPKEPLTVAVPGTPSGHVVDAAVATGGVSTTEYLVHVHHLIAEAALRGLVRPGDILRVEHRPALGTADFRDALDPTRAGSVQTRIAGGTAPDRPRLYGVLTSNRPEGGD</sequence>
<name>A0A9X1PYU5_STRM4</name>
<comment type="caution">
    <text evidence="2">The sequence shown here is derived from an EMBL/GenBank/DDBJ whole genome shotgun (WGS) entry which is preliminary data.</text>
</comment>
<dbReference type="EMBL" id="JAKEIP010000051">
    <property type="protein sequence ID" value="MCF1594965.1"/>
    <property type="molecule type" value="Genomic_DNA"/>
</dbReference>
<organism evidence="2 3">
    <name type="scientific">Streptomyces muensis</name>
    <dbReference type="NCBI Taxonomy" id="1077944"/>
    <lineage>
        <taxon>Bacteria</taxon>
        <taxon>Bacillati</taxon>
        <taxon>Actinomycetota</taxon>
        <taxon>Actinomycetes</taxon>
        <taxon>Kitasatosporales</taxon>
        <taxon>Streptomycetaceae</taxon>
        <taxon>Streptomyces</taxon>
    </lineage>
</organism>
<keyword evidence="3" id="KW-1185">Reference proteome</keyword>
<dbReference type="AlphaFoldDB" id="A0A9X1PYU5"/>